<dbReference type="NCBIfam" id="TIGR00229">
    <property type="entry name" value="sensory_box"/>
    <property type="match status" value="1"/>
</dbReference>
<organism evidence="15 16">
    <name type="scientific">Candidatus Schekmanbacteria bacterium RBG_16_38_11</name>
    <dbReference type="NCBI Taxonomy" id="1817880"/>
    <lineage>
        <taxon>Bacteria</taxon>
        <taxon>Candidatus Schekmaniibacteriota</taxon>
    </lineage>
</organism>
<evidence type="ECO:0000256" key="10">
    <source>
        <dbReference type="SAM" id="Phobius"/>
    </source>
</evidence>
<feature type="transmembrane region" description="Helical" evidence="10">
    <location>
        <begin position="12"/>
        <end position="34"/>
    </location>
</feature>
<dbReference type="InterPro" id="IPR005467">
    <property type="entry name" value="His_kinase_dom"/>
</dbReference>
<dbReference type="PANTHER" id="PTHR43065:SF10">
    <property type="entry name" value="PEROXIDE STRESS-ACTIVATED HISTIDINE KINASE MAK3"/>
    <property type="match status" value="1"/>
</dbReference>
<dbReference type="PROSITE" id="PS50885">
    <property type="entry name" value="HAMP"/>
    <property type="match status" value="1"/>
</dbReference>
<accession>A0A1F7RQK8</accession>
<evidence type="ECO:0000256" key="8">
    <source>
        <dbReference type="ARBA" id="ARBA00022840"/>
    </source>
</evidence>
<dbReference type="Pfam" id="PF13426">
    <property type="entry name" value="PAS_9"/>
    <property type="match status" value="1"/>
</dbReference>
<feature type="domain" description="PAS" evidence="12">
    <location>
        <begin position="267"/>
        <end position="321"/>
    </location>
</feature>
<keyword evidence="7" id="KW-0418">Kinase</keyword>
<evidence type="ECO:0000256" key="9">
    <source>
        <dbReference type="ARBA" id="ARBA00023012"/>
    </source>
</evidence>
<dbReference type="GO" id="GO:0000155">
    <property type="term" value="F:phosphorelay sensor kinase activity"/>
    <property type="evidence" value="ECO:0007669"/>
    <property type="project" value="InterPro"/>
</dbReference>
<dbReference type="GO" id="GO:0005524">
    <property type="term" value="F:ATP binding"/>
    <property type="evidence" value="ECO:0007669"/>
    <property type="project" value="UniProtKB-KW"/>
</dbReference>
<feature type="domain" description="PAC" evidence="13">
    <location>
        <begin position="344"/>
        <end position="396"/>
    </location>
</feature>
<dbReference type="InterPro" id="IPR003660">
    <property type="entry name" value="HAMP_dom"/>
</dbReference>
<dbReference type="InterPro" id="IPR036890">
    <property type="entry name" value="HATPase_C_sf"/>
</dbReference>
<evidence type="ECO:0000313" key="15">
    <source>
        <dbReference type="EMBL" id="OGL43620.1"/>
    </source>
</evidence>
<dbReference type="Pfam" id="PF21563">
    <property type="entry name" value="Mcp40H-20_sensor"/>
    <property type="match status" value="1"/>
</dbReference>
<feature type="transmembrane region" description="Helical" evidence="10">
    <location>
        <begin position="189"/>
        <end position="208"/>
    </location>
</feature>
<dbReference type="Gene3D" id="3.30.450.20">
    <property type="entry name" value="PAS domain"/>
    <property type="match status" value="1"/>
</dbReference>
<sequence>MNEIKIVNRLNFKVIFSIILCLVILGTVFFYILYSFHKNQLIESLRTSTNNLSRLIAVGLEQAMLKGDMDIVKNMVEDLSKKEGVEQILILNKKGMVKIASEKNLVGDLINKKDESCQICHKFESKDRSRTIIFKSKQWGKVFRNVNPILNSPKCFKCHSKRDKINGVLIMDFSMEGINKQLSSNIKEMFLWATLMTFGLILIIALLINNLVSKRIRKFIGTIRLMRDGNLDARVKVKGIDEIAELGFHFNRMAQSLKESMEKINQDKAFLENMINSIDDGMVVADKDYRVVLANNSFISNLNLQRGKVLGKVYDDVLKLVTFAKDSFYPGCQLEKAFKTGEFLKVQNIFIERNGKERCFEIYSSPIKNEKDEVIFSIEVWRDITERREFEERLSHSERLVSLGVLASGFAHEINNPLASITTCIEGLQRRVRDDPDIFKGNLRDFPEYLELVHKETIRCKSTVEKLLSLSQKRKLKISLIDINKLILETIALLNYEISKKNIEVIKELSDGILLIHADEQQISEVFLNMGLNAIQAIEGGGTIKIITKRDETFIKILFEDTGCGIDKEDINKIFEPFYTNKPEGKGTGLGLSICNGIIKQHRGEIFVESVKGNGTRFTISLPIDLKNKS</sequence>
<dbReference type="Gene3D" id="3.30.450.290">
    <property type="match status" value="1"/>
</dbReference>
<dbReference type="CDD" id="cd00082">
    <property type="entry name" value="HisKA"/>
    <property type="match status" value="1"/>
</dbReference>
<evidence type="ECO:0000256" key="1">
    <source>
        <dbReference type="ARBA" id="ARBA00000085"/>
    </source>
</evidence>
<dbReference type="Gene3D" id="1.10.287.130">
    <property type="match status" value="1"/>
</dbReference>
<dbReference type="PROSITE" id="PS50112">
    <property type="entry name" value="PAS"/>
    <property type="match status" value="1"/>
</dbReference>
<dbReference type="Pfam" id="PF00672">
    <property type="entry name" value="HAMP"/>
    <property type="match status" value="1"/>
</dbReference>
<dbReference type="PRINTS" id="PR00344">
    <property type="entry name" value="BCTRLSENSOR"/>
</dbReference>
<dbReference type="Gene3D" id="3.30.565.10">
    <property type="entry name" value="Histidine kinase-like ATPase, C-terminal domain"/>
    <property type="match status" value="1"/>
</dbReference>
<dbReference type="InterPro" id="IPR035965">
    <property type="entry name" value="PAS-like_dom_sf"/>
</dbReference>
<dbReference type="EMBL" id="MGDF01000181">
    <property type="protein sequence ID" value="OGL43620.1"/>
    <property type="molecule type" value="Genomic_DNA"/>
</dbReference>
<comment type="caution">
    <text evidence="15">The sequence shown here is derived from an EMBL/GenBank/DDBJ whole genome shotgun (WGS) entry which is preliminary data.</text>
</comment>
<evidence type="ECO:0000256" key="2">
    <source>
        <dbReference type="ARBA" id="ARBA00004370"/>
    </source>
</evidence>
<dbReference type="InterPro" id="IPR036097">
    <property type="entry name" value="HisK_dim/P_sf"/>
</dbReference>
<comment type="subcellular location">
    <subcellularLocation>
        <location evidence="2">Membrane</location>
    </subcellularLocation>
</comment>
<keyword evidence="10" id="KW-1133">Transmembrane helix</keyword>
<dbReference type="Gene3D" id="6.10.340.10">
    <property type="match status" value="1"/>
</dbReference>
<dbReference type="EC" id="2.7.13.3" evidence="3"/>
<dbReference type="SUPFAM" id="SSF47384">
    <property type="entry name" value="Homodimeric domain of signal transducing histidine kinase"/>
    <property type="match status" value="1"/>
</dbReference>
<dbReference type="SMART" id="SM00304">
    <property type="entry name" value="HAMP"/>
    <property type="match status" value="1"/>
</dbReference>
<dbReference type="SMART" id="SM00387">
    <property type="entry name" value="HATPase_c"/>
    <property type="match status" value="1"/>
</dbReference>
<dbReference type="CDD" id="cd00130">
    <property type="entry name" value="PAS"/>
    <property type="match status" value="1"/>
</dbReference>
<dbReference type="InterPro" id="IPR004358">
    <property type="entry name" value="Sig_transdc_His_kin-like_C"/>
</dbReference>
<keyword evidence="4" id="KW-0597">Phosphoprotein</keyword>
<dbReference type="SUPFAM" id="SSF158472">
    <property type="entry name" value="HAMP domain-like"/>
    <property type="match status" value="1"/>
</dbReference>
<dbReference type="SUPFAM" id="SSF55874">
    <property type="entry name" value="ATPase domain of HSP90 chaperone/DNA topoisomerase II/histidine kinase"/>
    <property type="match status" value="1"/>
</dbReference>
<keyword evidence="5" id="KW-0808">Transferase</keyword>
<evidence type="ECO:0000259" key="13">
    <source>
        <dbReference type="PROSITE" id="PS50113"/>
    </source>
</evidence>
<dbReference type="GO" id="GO:0016020">
    <property type="term" value="C:membrane"/>
    <property type="evidence" value="ECO:0007669"/>
    <property type="project" value="UniProtKB-SubCell"/>
</dbReference>
<evidence type="ECO:0000313" key="16">
    <source>
        <dbReference type="Proteomes" id="UP000178435"/>
    </source>
</evidence>
<dbReference type="Proteomes" id="UP000178435">
    <property type="component" value="Unassembled WGS sequence"/>
</dbReference>
<keyword evidence="6" id="KW-0547">Nucleotide-binding</keyword>
<evidence type="ECO:0000256" key="5">
    <source>
        <dbReference type="ARBA" id="ARBA00022679"/>
    </source>
</evidence>
<proteinExistence type="predicted"/>
<feature type="domain" description="HAMP" evidence="14">
    <location>
        <begin position="210"/>
        <end position="262"/>
    </location>
</feature>
<dbReference type="InterPro" id="IPR048904">
    <property type="entry name" value="Mcp40H-20-like_sensor"/>
</dbReference>
<protein>
    <recommendedName>
        <fullName evidence="3">histidine kinase</fullName>
        <ecNumber evidence="3">2.7.13.3</ecNumber>
    </recommendedName>
</protein>
<dbReference type="PROSITE" id="PS50109">
    <property type="entry name" value="HIS_KIN"/>
    <property type="match status" value="1"/>
</dbReference>
<dbReference type="SMART" id="SM00388">
    <property type="entry name" value="HisKA"/>
    <property type="match status" value="1"/>
</dbReference>
<dbReference type="SUPFAM" id="SSF55785">
    <property type="entry name" value="PYP-like sensor domain (PAS domain)"/>
    <property type="match status" value="1"/>
</dbReference>
<reference evidence="15 16" key="1">
    <citation type="journal article" date="2016" name="Nat. Commun.">
        <title>Thousands of microbial genomes shed light on interconnected biogeochemical processes in an aquifer system.</title>
        <authorList>
            <person name="Anantharaman K."/>
            <person name="Brown C.T."/>
            <person name="Hug L.A."/>
            <person name="Sharon I."/>
            <person name="Castelle C.J."/>
            <person name="Probst A.J."/>
            <person name="Thomas B.C."/>
            <person name="Singh A."/>
            <person name="Wilkins M.J."/>
            <person name="Karaoz U."/>
            <person name="Brodie E.L."/>
            <person name="Williams K.H."/>
            <person name="Hubbard S.S."/>
            <person name="Banfield J.F."/>
        </authorList>
    </citation>
    <scope>NUCLEOTIDE SEQUENCE [LARGE SCALE GENOMIC DNA]</scope>
</reference>
<evidence type="ECO:0000256" key="7">
    <source>
        <dbReference type="ARBA" id="ARBA00022777"/>
    </source>
</evidence>
<dbReference type="Pfam" id="PF00512">
    <property type="entry name" value="HisKA"/>
    <property type="match status" value="1"/>
</dbReference>
<evidence type="ECO:0000259" key="12">
    <source>
        <dbReference type="PROSITE" id="PS50112"/>
    </source>
</evidence>
<dbReference type="InterPro" id="IPR000014">
    <property type="entry name" value="PAS"/>
</dbReference>
<evidence type="ECO:0000256" key="6">
    <source>
        <dbReference type="ARBA" id="ARBA00022741"/>
    </source>
</evidence>
<keyword evidence="8" id="KW-0067">ATP-binding</keyword>
<comment type="catalytic activity">
    <reaction evidence="1">
        <text>ATP + protein L-histidine = ADP + protein N-phospho-L-histidine.</text>
        <dbReference type="EC" id="2.7.13.3"/>
    </reaction>
</comment>
<feature type="domain" description="Histidine kinase" evidence="11">
    <location>
        <begin position="409"/>
        <end position="626"/>
    </location>
</feature>
<dbReference type="CDD" id="cd06225">
    <property type="entry name" value="HAMP"/>
    <property type="match status" value="1"/>
</dbReference>
<keyword evidence="9" id="KW-0902">Two-component regulatory system</keyword>
<name>A0A1F7RQK8_9BACT</name>
<evidence type="ECO:0000256" key="4">
    <source>
        <dbReference type="ARBA" id="ARBA00022553"/>
    </source>
</evidence>
<dbReference type="AlphaFoldDB" id="A0A1F7RQK8"/>
<evidence type="ECO:0000256" key="3">
    <source>
        <dbReference type="ARBA" id="ARBA00012438"/>
    </source>
</evidence>
<dbReference type="PANTHER" id="PTHR43065">
    <property type="entry name" value="SENSOR HISTIDINE KINASE"/>
    <property type="match status" value="1"/>
</dbReference>
<dbReference type="Pfam" id="PF02518">
    <property type="entry name" value="HATPase_c"/>
    <property type="match status" value="1"/>
</dbReference>
<dbReference type="InterPro" id="IPR000700">
    <property type="entry name" value="PAS-assoc_C"/>
</dbReference>
<evidence type="ECO:0000259" key="11">
    <source>
        <dbReference type="PROSITE" id="PS50109"/>
    </source>
</evidence>
<dbReference type="PROSITE" id="PS50113">
    <property type="entry name" value="PAC"/>
    <property type="match status" value="1"/>
</dbReference>
<evidence type="ECO:0000259" key="14">
    <source>
        <dbReference type="PROSITE" id="PS50885"/>
    </source>
</evidence>
<dbReference type="InterPro" id="IPR003661">
    <property type="entry name" value="HisK_dim/P_dom"/>
</dbReference>
<keyword evidence="10" id="KW-0472">Membrane</keyword>
<dbReference type="InterPro" id="IPR003594">
    <property type="entry name" value="HATPase_dom"/>
</dbReference>
<keyword evidence="10" id="KW-0812">Transmembrane</keyword>
<gene>
    <name evidence="15" type="ORF">A2149_06290</name>
</gene>